<dbReference type="InterPro" id="IPR029787">
    <property type="entry name" value="Nucleotide_cyclase"/>
</dbReference>
<dbReference type="RefSeq" id="WP_254017616.1">
    <property type="nucleotide sequence ID" value="NZ_CAKXZT010000113.1"/>
</dbReference>
<dbReference type="Proteomes" id="UP001153050">
    <property type="component" value="Unassembled WGS sequence"/>
</dbReference>
<protein>
    <submittedName>
        <fullName evidence="2">Adenylate cyclase</fullName>
        <ecNumber evidence="2">4.6.1.1</ecNumber>
    </submittedName>
</protein>
<dbReference type="InterPro" id="IPR001054">
    <property type="entry name" value="A/G_cyclase"/>
</dbReference>
<dbReference type="InterPro" id="IPR050697">
    <property type="entry name" value="Adenylyl/Guanylyl_Cyclase_3/4"/>
</dbReference>
<accession>A0ABM9DPM4</accession>
<keyword evidence="2" id="KW-0456">Lyase</keyword>
<dbReference type="EMBL" id="CAKXZT010000113">
    <property type="protein sequence ID" value="CAH2398609.1"/>
    <property type="molecule type" value="Genomic_DNA"/>
</dbReference>
<evidence type="ECO:0000313" key="2">
    <source>
        <dbReference type="EMBL" id="CAH2398609.1"/>
    </source>
</evidence>
<dbReference type="InterPro" id="IPR036174">
    <property type="entry name" value="Znf_Sec23_Sec24_sf"/>
</dbReference>
<dbReference type="CDD" id="cd07302">
    <property type="entry name" value="CHD"/>
    <property type="match status" value="1"/>
</dbReference>
<dbReference type="PROSITE" id="PS50125">
    <property type="entry name" value="GUANYLATE_CYCLASE_2"/>
    <property type="match status" value="1"/>
</dbReference>
<dbReference type="InterPro" id="IPR045983">
    <property type="entry name" value="GUC-dom-containing_N"/>
</dbReference>
<reference evidence="2 3" key="1">
    <citation type="submission" date="2022-03" db="EMBL/GenBank/DDBJ databases">
        <authorList>
            <person name="Brunel B."/>
        </authorList>
    </citation>
    <scope>NUCLEOTIDE SEQUENCE [LARGE SCALE GENOMIC DNA]</scope>
    <source>
        <strain evidence="2">STM5069sample</strain>
    </source>
</reference>
<feature type="domain" description="Guanylate cyclase" evidence="1">
    <location>
        <begin position="329"/>
        <end position="446"/>
    </location>
</feature>
<dbReference type="PANTHER" id="PTHR43081:SF19">
    <property type="entry name" value="PH-SENSITIVE ADENYLATE CYCLASE RV1264"/>
    <property type="match status" value="1"/>
</dbReference>
<dbReference type="GO" id="GO:0004016">
    <property type="term" value="F:adenylate cyclase activity"/>
    <property type="evidence" value="ECO:0007669"/>
    <property type="project" value="UniProtKB-EC"/>
</dbReference>
<name>A0ABM9DPM4_9HYPH</name>
<evidence type="ECO:0000259" key="1">
    <source>
        <dbReference type="PROSITE" id="PS50125"/>
    </source>
</evidence>
<dbReference type="Pfam" id="PF19363">
    <property type="entry name" value="DUF5939"/>
    <property type="match status" value="1"/>
</dbReference>
<dbReference type="Gene3D" id="3.30.70.1230">
    <property type="entry name" value="Nucleotide cyclase"/>
    <property type="match status" value="1"/>
</dbReference>
<sequence>MSVLSPVNDSVLSERLRALGSARDWVPNALPELERFIRTADDYDLFRVNPIQYGSAVDLSEAGAIELFVHAAKAGLFEMDWLLICAYCPQVAGSFRELDQVHPRFQCAFCNAINDVALDDYIQVTFTISSGVRDIRFRHPEMLSVEDFYLRYNFSKGFIAPHGMTHQQLVAVLSRGFADIEPHEDRSFDFDVTAGRFEVLDLSHKLLLVFFADGEPAEPQRTLVQLESGRFLLPDRSTAPRDMVLGGGRFSFRQTADLSPGKHTIQIENRTDDRGRFWFVQYPFGFEPHLVEYEPLLTGKRLLLTPSFSELYKAQLVDEGESLQVSDVTFLFTDLKQSTPLYEAAGDVNAYFLVRQHFEILNKIIRERSGTIVKTIGDAVMAGFERPQDAVRASIEMIEELSQFNRTASRPLGLKVGVHRGRAIAVTLNDRIDYFGHDVNIAARVQGLADVNEVCISAAVMEVPGVADIVQSRPVSRNYENLRGIGQKMEVHRIAIMPTQT</sequence>
<dbReference type="SUPFAM" id="SSF55073">
    <property type="entry name" value="Nucleotide cyclase"/>
    <property type="match status" value="1"/>
</dbReference>
<dbReference type="Pfam" id="PF00211">
    <property type="entry name" value="Guanylate_cyc"/>
    <property type="match status" value="1"/>
</dbReference>
<gene>
    <name evidence="2" type="ORF">MES5069_200094</name>
</gene>
<dbReference type="PANTHER" id="PTHR43081">
    <property type="entry name" value="ADENYLATE CYCLASE, TERMINAL-DIFFERENTIATION SPECIFIC-RELATED"/>
    <property type="match status" value="1"/>
</dbReference>
<keyword evidence="3" id="KW-1185">Reference proteome</keyword>
<dbReference type="SUPFAM" id="SSF82919">
    <property type="entry name" value="Zn-finger domain of Sec23/24"/>
    <property type="match status" value="1"/>
</dbReference>
<proteinExistence type="predicted"/>
<dbReference type="EC" id="4.6.1.1" evidence="2"/>
<evidence type="ECO:0000313" key="3">
    <source>
        <dbReference type="Proteomes" id="UP001153050"/>
    </source>
</evidence>
<organism evidence="2 3">
    <name type="scientific">Mesorhizobium escarrei</name>
    <dbReference type="NCBI Taxonomy" id="666018"/>
    <lineage>
        <taxon>Bacteria</taxon>
        <taxon>Pseudomonadati</taxon>
        <taxon>Pseudomonadota</taxon>
        <taxon>Alphaproteobacteria</taxon>
        <taxon>Hyphomicrobiales</taxon>
        <taxon>Phyllobacteriaceae</taxon>
        <taxon>Mesorhizobium</taxon>
    </lineage>
</organism>
<dbReference type="SMART" id="SM00044">
    <property type="entry name" value="CYCc"/>
    <property type="match status" value="1"/>
</dbReference>
<comment type="caution">
    <text evidence="2">The sequence shown here is derived from an EMBL/GenBank/DDBJ whole genome shotgun (WGS) entry which is preliminary data.</text>
</comment>